<dbReference type="EMBL" id="KV425957">
    <property type="protein sequence ID" value="KZV95417.1"/>
    <property type="molecule type" value="Genomic_DNA"/>
</dbReference>
<gene>
    <name evidence="1" type="ORF">EXIGLDRAFT_766225</name>
</gene>
<reference evidence="1 2" key="1">
    <citation type="journal article" date="2016" name="Mol. Biol. Evol.">
        <title>Comparative Genomics of Early-Diverging Mushroom-Forming Fungi Provides Insights into the Origins of Lignocellulose Decay Capabilities.</title>
        <authorList>
            <person name="Nagy L.G."/>
            <person name="Riley R."/>
            <person name="Tritt A."/>
            <person name="Adam C."/>
            <person name="Daum C."/>
            <person name="Floudas D."/>
            <person name="Sun H."/>
            <person name="Yadav J.S."/>
            <person name="Pangilinan J."/>
            <person name="Larsson K.H."/>
            <person name="Matsuura K."/>
            <person name="Barry K."/>
            <person name="Labutti K."/>
            <person name="Kuo R."/>
            <person name="Ohm R.A."/>
            <person name="Bhattacharya S.S."/>
            <person name="Shirouzu T."/>
            <person name="Yoshinaga Y."/>
            <person name="Martin F.M."/>
            <person name="Grigoriev I.V."/>
            <person name="Hibbett D.S."/>
        </authorList>
    </citation>
    <scope>NUCLEOTIDE SEQUENCE [LARGE SCALE GENOMIC DNA]</scope>
    <source>
        <strain evidence="1 2">HHB12029</strain>
    </source>
</reference>
<dbReference type="AlphaFoldDB" id="A0A165JW44"/>
<evidence type="ECO:0000313" key="1">
    <source>
        <dbReference type="EMBL" id="KZV95417.1"/>
    </source>
</evidence>
<name>A0A165JW44_EXIGL</name>
<evidence type="ECO:0008006" key="3">
    <source>
        <dbReference type="Google" id="ProtNLM"/>
    </source>
</evidence>
<proteinExistence type="predicted"/>
<evidence type="ECO:0000313" key="2">
    <source>
        <dbReference type="Proteomes" id="UP000077266"/>
    </source>
</evidence>
<organism evidence="1 2">
    <name type="scientific">Exidia glandulosa HHB12029</name>
    <dbReference type="NCBI Taxonomy" id="1314781"/>
    <lineage>
        <taxon>Eukaryota</taxon>
        <taxon>Fungi</taxon>
        <taxon>Dikarya</taxon>
        <taxon>Basidiomycota</taxon>
        <taxon>Agaricomycotina</taxon>
        <taxon>Agaricomycetes</taxon>
        <taxon>Auriculariales</taxon>
        <taxon>Exidiaceae</taxon>
        <taxon>Exidia</taxon>
    </lineage>
</organism>
<dbReference type="InParanoid" id="A0A165JW44"/>
<keyword evidence="2" id="KW-1185">Reference proteome</keyword>
<protein>
    <recommendedName>
        <fullName evidence="3">BTB domain-containing protein</fullName>
    </recommendedName>
</protein>
<sequence length="298" mass="34050">MEMPEPEAGWLRHPVFYNPTDNAVFLVVMSDVLIRVSSAQWAHRSPFIKTLMHGHLGKPGEGESDKCPIPLLVGTMPEYEDFLTIIFPRCARDIGAMSEREPRELLAIFKLTSYFDMHEDHSLAYDALTAHPNFDPAYKLLSGHKLKIPEWRDPALRALLSIGTDKLSAQQKEWLHGFEVDGQAFYLTLAELRAWLFRNRLEITETYAQCQKHVTCRSHALCESTWSRIWTGFVRHWLHSSSGCSEERAREILRAADIDGLGPCLHGMRDSLTEKALLQEEEKIQLLLHMLESASHSS</sequence>
<accession>A0A165JW44</accession>
<dbReference type="Proteomes" id="UP000077266">
    <property type="component" value="Unassembled WGS sequence"/>
</dbReference>
<dbReference type="OrthoDB" id="2852053at2759"/>